<dbReference type="Pfam" id="PF08011">
    <property type="entry name" value="PDDEXK_9"/>
    <property type="match status" value="1"/>
</dbReference>
<feature type="domain" description="AAA-ATPase-like" evidence="1">
    <location>
        <begin position="2"/>
        <end position="155"/>
    </location>
</feature>
<comment type="caution">
    <text evidence="2">The sequence shown here is derived from an EMBL/GenBank/DDBJ whole genome shotgun (WGS) entry which is preliminary data.</text>
</comment>
<sequence length="467" mass="53911">MLLSTIDAIFSGKQELFKGLWIYDQWDWSKQFPVVRFDLSGIDNSSRAALEQELLLIIRANAERFGFDFQDIERPTLNATLRHFLISLEKKFKAKAVLLIDEYDKPIQNTLDKEELPIIMRDALRDFYSAIKSSDDHLQFSLMTGITKFGKMDLFSGANNYTDISLNPKYATIVGFTHEELLQQFGNLFDGADMEKVREWYNGYNFLGNSVYNPFDILQFLDGGHKFKNYWWQTGQTNFLIKLLQTGSYDLPQVGKSRITEEQLGAFDVENIKLEVLLFQAGYLTIEREVTVGVRIVYQMRIPNMEIADSLNSLFFRVLSQLDDEHLHKRITAAEALLFQDMELLETSLRTMFSSIAHQNYTGNQLQKQEGYYAAVAYTYFRSIGFRINAEEASAQGRAGLVIDTGQSIYVIEFKVDAKNPEEALRQIKDRGYHEPYLGQGLSIYLIGIHFNSEQKNVDVFDWELIK</sequence>
<dbReference type="Proteomes" id="UP001310022">
    <property type="component" value="Unassembled WGS sequence"/>
</dbReference>
<dbReference type="Pfam" id="PF09820">
    <property type="entry name" value="AAA-ATPase_like"/>
    <property type="match status" value="1"/>
</dbReference>
<accession>A0AAN4VXD7</accession>
<evidence type="ECO:0000313" key="2">
    <source>
        <dbReference type="EMBL" id="GJM61463.1"/>
    </source>
</evidence>
<evidence type="ECO:0000313" key="3">
    <source>
        <dbReference type="Proteomes" id="UP001310022"/>
    </source>
</evidence>
<dbReference type="AlphaFoldDB" id="A0AAN4VXD7"/>
<dbReference type="InterPro" id="IPR012547">
    <property type="entry name" value="PDDEXK_9"/>
</dbReference>
<evidence type="ECO:0000259" key="1">
    <source>
        <dbReference type="Pfam" id="PF09820"/>
    </source>
</evidence>
<dbReference type="PANTHER" id="PTHR34825:SF1">
    <property type="entry name" value="AAA-ATPASE-LIKE DOMAIN-CONTAINING PROTEIN"/>
    <property type="match status" value="1"/>
</dbReference>
<reference evidence="2 3" key="1">
    <citation type="submission" date="2021-12" db="EMBL/GenBank/DDBJ databases">
        <title>Genome sequencing of bacteria with rrn-lacking chromosome and rrn-plasmid.</title>
        <authorList>
            <person name="Anda M."/>
            <person name="Iwasaki W."/>
        </authorList>
    </citation>
    <scope>NUCLEOTIDE SEQUENCE [LARGE SCALE GENOMIC DNA]</scope>
    <source>
        <strain evidence="2 3">NBRC 15940</strain>
    </source>
</reference>
<gene>
    <name evidence="2" type="ORF">PEDI_20150</name>
</gene>
<dbReference type="InterPro" id="IPR018631">
    <property type="entry name" value="AAA-ATPase-like_dom"/>
</dbReference>
<name>A0AAN4VXD7_9BACT</name>
<dbReference type="PANTHER" id="PTHR34825">
    <property type="entry name" value="CONSERVED PROTEIN, WITH A WEAK D-GALACTARATE DEHYDRATASE/ALTRONATE HYDROLASE DOMAIN"/>
    <property type="match status" value="1"/>
</dbReference>
<proteinExistence type="predicted"/>
<protein>
    <submittedName>
        <fullName evidence="2">ATPase AAA</fullName>
    </submittedName>
</protein>
<dbReference type="EMBL" id="BQKE01000001">
    <property type="protein sequence ID" value="GJM61463.1"/>
    <property type="molecule type" value="Genomic_DNA"/>
</dbReference>
<organism evidence="2 3">
    <name type="scientific">Persicobacter diffluens</name>
    <dbReference type="NCBI Taxonomy" id="981"/>
    <lineage>
        <taxon>Bacteria</taxon>
        <taxon>Pseudomonadati</taxon>
        <taxon>Bacteroidota</taxon>
        <taxon>Cytophagia</taxon>
        <taxon>Cytophagales</taxon>
        <taxon>Persicobacteraceae</taxon>
        <taxon>Persicobacter</taxon>
    </lineage>
</organism>
<keyword evidence="3" id="KW-1185">Reference proteome</keyword>